<feature type="domain" description="Thioredoxin" evidence="13">
    <location>
        <begin position="195"/>
        <end position="346"/>
    </location>
</feature>
<dbReference type="Proteomes" id="UP001364224">
    <property type="component" value="Unassembled WGS sequence"/>
</dbReference>
<keyword evidence="5 14" id="KW-0560">Oxidoreductase</keyword>
<protein>
    <recommendedName>
        <fullName evidence="2">thioredoxin-dependent peroxiredoxin</fullName>
        <ecNumber evidence="2">1.11.1.24</ecNumber>
    </recommendedName>
    <alternativeName>
        <fullName evidence="8">Thioredoxin peroxidase</fullName>
    </alternativeName>
    <alternativeName>
        <fullName evidence="10">Thioredoxin-dependent peroxiredoxin Bcp</fullName>
    </alternativeName>
</protein>
<comment type="function">
    <text evidence="1">Thiol-specific peroxidase that catalyzes the reduction of hydrogen peroxide and organic hydroperoxides to water and alcohols, respectively. Plays a role in cell protection against oxidative stress by detoxifying peroxides and as sensor of hydrogen peroxide-mediated signaling events.</text>
</comment>
<comment type="similarity">
    <text evidence="9">Belongs to the peroxiredoxin family. BCP/PrxQ subfamily.</text>
</comment>
<evidence type="ECO:0000256" key="4">
    <source>
        <dbReference type="ARBA" id="ARBA00022862"/>
    </source>
</evidence>
<dbReference type="PROSITE" id="PS51352">
    <property type="entry name" value="THIOREDOXIN_2"/>
    <property type="match status" value="1"/>
</dbReference>
<evidence type="ECO:0000313" key="14">
    <source>
        <dbReference type="EMBL" id="MEH2555379.1"/>
    </source>
</evidence>
<evidence type="ECO:0000256" key="11">
    <source>
        <dbReference type="ARBA" id="ARBA00049091"/>
    </source>
</evidence>
<proteinExistence type="inferred from homology"/>
<feature type="compositionally biased region" description="Basic residues" evidence="12">
    <location>
        <begin position="86"/>
        <end position="111"/>
    </location>
</feature>
<dbReference type="Gene3D" id="3.40.30.10">
    <property type="entry name" value="Glutaredoxin"/>
    <property type="match status" value="1"/>
</dbReference>
<keyword evidence="15" id="KW-1185">Reference proteome</keyword>
<name>A0ABU8BA11_9BRAD</name>
<keyword evidence="3 14" id="KW-0575">Peroxidase</keyword>
<dbReference type="PANTHER" id="PTHR42801">
    <property type="entry name" value="THIOREDOXIN-DEPENDENT PEROXIDE REDUCTASE"/>
    <property type="match status" value="1"/>
</dbReference>
<evidence type="ECO:0000256" key="6">
    <source>
        <dbReference type="ARBA" id="ARBA00023157"/>
    </source>
</evidence>
<evidence type="ECO:0000256" key="12">
    <source>
        <dbReference type="SAM" id="MobiDB-lite"/>
    </source>
</evidence>
<keyword evidence="6" id="KW-1015">Disulfide bond</keyword>
<sequence length="346" mass="37026">MIAANGALFDRYRALLCRHRCQSSINTVTRGRAQGLIGRSHRRADGGSVEFLVTILPGHQTCPAAGANPTVRGKTRNTLMVDLRKATKGRRMSKKTRKKSSKPAPKSRKTPAPKPAAAKPARKAASRSDTTSAKKPAAKVASKAAKSAAKATVRKPDKMAKTAKAAPAEASHKPPSKPLKSNLSAPPKPDLGTELVEGAMAPSFRLPRDGGSSVSLADYAGKKLVLFFYPRADTPGCTREAIDFTRLESAFADEGAAVLGISADTVKAQESFRSKHRLSVPLISDEQHEMLEAYGAWGEKSMYGRSFMGIIRTTVLIGADGRVAKIWRHVRVDGHADDVLAAVRAL</sequence>
<dbReference type="EMBL" id="JAZHRV010000001">
    <property type="protein sequence ID" value="MEH2555379.1"/>
    <property type="molecule type" value="Genomic_DNA"/>
</dbReference>
<evidence type="ECO:0000256" key="2">
    <source>
        <dbReference type="ARBA" id="ARBA00013017"/>
    </source>
</evidence>
<dbReference type="InterPro" id="IPR013766">
    <property type="entry name" value="Thioredoxin_domain"/>
</dbReference>
<evidence type="ECO:0000259" key="13">
    <source>
        <dbReference type="PROSITE" id="PS51352"/>
    </source>
</evidence>
<dbReference type="InterPro" id="IPR050924">
    <property type="entry name" value="Peroxiredoxin_BCP/PrxQ"/>
</dbReference>
<evidence type="ECO:0000256" key="8">
    <source>
        <dbReference type="ARBA" id="ARBA00032824"/>
    </source>
</evidence>
<dbReference type="GO" id="GO:0140824">
    <property type="term" value="F:thioredoxin-dependent peroxiredoxin activity"/>
    <property type="evidence" value="ECO:0007669"/>
    <property type="project" value="UniProtKB-EC"/>
</dbReference>
<dbReference type="Pfam" id="PF00578">
    <property type="entry name" value="AhpC-TSA"/>
    <property type="match status" value="1"/>
</dbReference>
<dbReference type="PANTHER" id="PTHR42801:SF4">
    <property type="entry name" value="AHPC_TSA FAMILY PROTEIN"/>
    <property type="match status" value="1"/>
</dbReference>
<evidence type="ECO:0000256" key="9">
    <source>
        <dbReference type="ARBA" id="ARBA00038489"/>
    </source>
</evidence>
<evidence type="ECO:0000256" key="3">
    <source>
        <dbReference type="ARBA" id="ARBA00022559"/>
    </source>
</evidence>
<evidence type="ECO:0000256" key="7">
    <source>
        <dbReference type="ARBA" id="ARBA00023284"/>
    </source>
</evidence>
<gene>
    <name evidence="14" type="ORF">V1286_002908</name>
</gene>
<dbReference type="EC" id="1.11.1.24" evidence="2"/>
<evidence type="ECO:0000256" key="1">
    <source>
        <dbReference type="ARBA" id="ARBA00003330"/>
    </source>
</evidence>
<dbReference type="RefSeq" id="WP_417021139.1">
    <property type="nucleotide sequence ID" value="NZ_JAZHRV010000001.1"/>
</dbReference>
<accession>A0ABU8BA11</accession>
<dbReference type="CDD" id="cd03017">
    <property type="entry name" value="PRX_BCP"/>
    <property type="match status" value="1"/>
</dbReference>
<feature type="region of interest" description="Disordered" evidence="12">
    <location>
        <begin position="82"/>
        <end position="194"/>
    </location>
</feature>
<comment type="catalytic activity">
    <reaction evidence="11">
        <text>a hydroperoxide + [thioredoxin]-dithiol = an alcohol + [thioredoxin]-disulfide + H2O</text>
        <dbReference type="Rhea" id="RHEA:62620"/>
        <dbReference type="Rhea" id="RHEA-COMP:10698"/>
        <dbReference type="Rhea" id="RHEA-COMP:10700"/>
        <dbReference type="ChEBI" id="CHEBI:15377"/>
        <dbReference type="ChEBI" id="CHEBI:29950"/>
        <dbReference type="ChEBI" id="CHEBI:30879"/>
        <dbReference type="ChEBI" id="CHEBI:35924"/>
        <dbReference type="ChEBI" id="CHEBI:50058"/>
        <dbReference type="EC" id="1.11.1.24"/>
    </reaction>
</comment>
<keyword evidence="4" id="KW-0049">Antioxidant</keyword>
<reference evidence="14 15" key="1">
    <citation type="submission" date="2024-02" db="EMBL/GenBank/DDBJ databases">
        <title>Adaptive strategies in a cosmopolitan and abundant soil bacterium.</title>
        <authorList>
            <person name="Carini P."/>
        </authorList>
    </citation>
    <scope>NUCLEOTIDE SEQUENCE [LARGE SCALE GENOMIC DNA]</scope>
    <source>
        <strain evidence="14 15">AZCC 1608</strain>
    </source>
</reference>
<feature type="compositionally biased region" description="Low complexity" evidence="12">
    <location>
        <begin position="133"/>
        <end position="151"/>
    </location>
</feature>
<dbReference type="InterPro" id="IPR000866">
    <property type="entry name" value="AhpC/TSA"/>
</dbReference>
<keyword evidence="7" id="KW-0676">Redox-active center</keyword>
<evidence type="ECO:0000256" key="10">
    <source>
        <dbReference type="ARBA" id="ARBA00042639"/>
    </source>
</evidence>
<dbReference type="InterPro" id="IPR036249">
    <property type="entry name" value="Thioredoxin-like_sf"/>
</dbReference>
<evidence type="ECO:0000313" key="15">
    <source>
        <dbReference type="Proteomes" id="UP001364224"/>
    </source>
</evidence>
<evidence type="ECO:0000256" key="5">
    <source>
        <dbReference type="ARBA" id="ARBA00023002"/>
    </source>
</evidence>
<comment type="caution">
    <text evidence="14">The sequence shown here is derived from an EMBL/GenBank/DDBJ whole genome shotgun (WGS) entry which is preliminary data.</text>
</comment>
<dbReference type="SUPFAM" id="SSF52833">
    <property type="entry name" value="Thioredoxin-like"/>
    <property type="match status" value="1"/>
</dbReference>
<organism evidence="14 15">
    <name type="scientific">Bradyrhizobium algeriense</name>
    <dbReference type="NCBI Taxonomy" id="634784"/>
    <lineage>
        <taxon>Bacteria</taxon>
        <taxon>Pseudomonadati</taxon>
        <taxon>Pseudomonadota</taxon>
        <taxon>Alphaproteobacteria</taxon>
        <taxon>Hyphomicrobiales</taxon>
        <taxon>Nitrobacteraceae</taxon>
        <taxon>Bradyrhizobium</taxon>
    </lineage>
</organism>